<dbReference type="Proteomes" id="UP000078383">
    <property type="component" value="Unassembled WGS sequence"/>
</dbReference>
<reference evidence="11 13" key="2">
    <citation type="submission" date="2019-07" db="EMBL/GenBank/DDBJ databases">
        <authorList>
            <person name="Hibberd C M."/>
            <person name="Gehrig L. J."/>
            <person name="Chang H.-W."/>
            <person name="Venkatesh S."/>
        </authorList>
    </citation>
    <scope>NUCLEOTIDE SEQUENCE [LARGE SCALE GENOMIC DNA]</scope>
    <source>
        <strain evidence="11">Ruminococcus_torques_SSTS_Bg7063</strain>
    </source>
</reference>
<keyword evidence="6" id="KW-0238">DNA-binding</keyword>
<comment type="cofactor">
    <cofactor evidence="9">
        <name>Mn(2+)</name>
        <dbReference type="ChEBI" id="CHEBI:29035"/>
    </cofactor>
    <cofactor evidence="9">
        <name>Fe(2+)</name>
        <dbReference type="ChEBI" id="CHEBI:29033"/>
    </cofactor>
    <text evidence="9">Binds 1 Mn(2+) or Fe(2+) ion per subunit.</text>
</comment>
<keyword evidence="13" id="KW-1185">Reference proteome</keyword>
<dbReference type="PANTHER" id="PTHR33202">
    <property type="entry name" value="ZINC UPTAKE REGULATION PROTEIN"/>
    <property type="match status" value="1"/>
</dbReference>
<dbReference type="InterPro" id="IPR043135">
    <property type="entry name" value="Fur_C"/>
</dbReference>
<evidence type="ECO:0000313" key="11">
    <source>
        <dbReference type="EMBL" id="VUX03455.1"/>
    </source>
</evidence>
<gene>
    <name evidence="10" type="primary">fur_1</name>
    <name evidence="10" type="ORF">ERS852502_00088</name>
    <name evidence="11" type="ORF">RTSSTS7063_01043</name>
</gene>
<evidence type="ECO:0000256" key="2">
    <source>
        <dbReference type="ARBA" id="ARBA00022491"/>
    </source>
</evidence>
<keyword evidence="2" id="KW-0678">Repressor</keyword>
<dbReference type="EMBL" id="CZBX01000001">
    <property type="protein sequence ID" value="CUQ80688.1"/>
    <property type="molecule type" value="Genomic_DNA"/>
</dbReference>
<dbReference type="GO" id="GO:0045892">
    <property type="term" value="P:negative regulation of DNA-templated transcription"/>
    <property type="evidence" value="ECO:0007669"/>
    <property type="project" value="TreeGrafter"/>
</dbReference>
<evidence type="ECO:0000256" key="9">
    <source>
        <dbReference type="PIRSR" id="PIRSR602481-2"/>
    </source>
</evidence>
<keyword evidence="4 8" id="KW-0862">Zinc</keyword>
<accession>A0A174Y1Z9</accession>
<feature type="binding site" evidence="9">
    <location>
        <position position="120"/>
    </location>
    <ligand>
        <name>Fe cation</name>
        <dbReference type="ChEBI" id="CHEBI:24875"/>
    </ligand>
</feature>
<comment type="cofactor">
    <cofactor evidence="8">
        <name>Zn(2+)</name>
        <dbReference type="ChEBI" id="CHEBI:29105"/>
    </cofactor>
    <text evidence="8">Binds 1 zinc ion per subunit.</text>
</comment>
<evidence type="ECO:0000256" key="6">
    <source>
        <dbReference type="ARBA" id="ARBA00023125"/>
    </source>
</evidence>
<dbReference type="RefSeq" id="WP_015528748.1">
    <property type="nucleotide sequence ID" value="NZ_CABHNA010000041.1"/>
</dbReference>
<keyword evidence="5" id="KW-0805">Transcription regulation</keyword>
<dbReference type="GO" id="GO:0008270">
    <property type="term" value="F:zinc ion binding"/>
    <property type="evidence" value="ECO:0007669"/>
    <property type="project" value="TreeGrafter"/>
</dbReference>
<dbReference type="Proteomes" id="UP000363661">
    <property type="component" value="Unassembled WGS sequence"/>
</dbReference>
<evidence type="ECO:0000256" key="1">
    <source>
        <dbReference type="ARBA" id="ARBA00007957"/>
    </source>
</evidence>
<dbReference type="Pfam" id="PF01475">
    <property type="entry name" value="FUR"/>
    <property type="match status" value="1"/>
</dbReference>
<evidence type="ECO:0000313" key="10">
    <source>
        <dbReference type="EMBL" id="CUQ80688.1"/>
    </source>
</evidence>
<dbReference type="FunFam" id="1.10.10.10:FF:000051">
    <property type="entry name" value="Fur family transcriptional regulator"/>
    <property type="match status" value="1"/>
</dbReference>
<protein>
    <submittedName>
        <fullName evidence="10">Ferric uptake regulation protein</fullName>
    </submittedName>
</protein>
<keyword evidence="9" id="KW-0408">Iron</keyword>
<dbReference type="InterPro" id="IPR036390">
    <property type="entry name" value="WH_DNA-bd_sf"/>
</dbReference>
<evidence type="ECO:0000256" key="7">
    <source>
        <dbReference type="ARBA" id="ARBA00023163"/>
    </source>
</evidence>
<dbReference type="OrthoDB" id="8659436at2"/>
<evidence type="ECO:0000256" key="5">
    <source>
        <dbReference type="ARBA" id="ARBA00023015"/>
    </source>
</evidence>
<evidence type="ECO:0000256" key="8">
    <source>
        <dbReference type="PIRSR" id="PIRSR602481-1"/>
    </source>
</evidence>
<feature type="binding site" evidence="9">
    <location>
        <position position="137"/>
    </location>
    <ligand>
        <name>Fe cation</name>
        <dbReference type="ChEBI" id="CHEBI:24875"/>
    </ligand>
</feature>
<dbReference type="AlphaFoldDB" id="A0A174Y1Z9"/>
<dbReference type="CDD" id="cd07153">
    <property type="entry name" value="Fur_like"/>
    <property type="match status" value="1"/>
</dbReference>
<evidence type="ECO:0000313" key="12">
    <source>
        <dbReference type="Proteomes" id="UP000078383"/>
    </source>
</evidence>
<dbReference type="Gene3D" id="1.10.10.10">
    <property type="entry name" value="Winged helix-like DNA-binding domain superfamily/Winged helix DNA-binding domain"/>
    <property type="match status" value="1"/>
</dbReference>
<name>A0A174Y1Z9_9FIRM</name>
<feature type="binding site" evidence="8">
    <location>
        <position position="105"/>
    </location>
    <ligand>
        <name>Zn(2+)</name>
        <dbReference type="ChEBI" id="CHEBI:29105"/>
    </ligand>
</feature>
<evidence type="ECO:0000256" key="4">
    <source>
        <dbReference type="ARBA" id="ARBA00022833"/>
    </source>
</evidence>
<dbReference type="GO" id="GO:0003700">
    <property type="term" value="F:DNA-binding transcription factor activity"/>
    <property type="evidence" value="ECO:0007669"/>
    <property type="project" value="InterPro"/>
</dbReference>
<dbReference type="SUPFAM" id="SSF46785">
    <property type="entry name" value="Winged helix' DNA-binding domain"/>
    <property type="match status" value="1"/>
</dbReference>
<dbReference type="GeneID" id="303257572"/>
<reference evidence="10 12" key="1">
    <citation type="submission" date="2015-09" db="EMBL/GenBank/DDBJ databases">
        <authorList>
            <consortium name="Pathogen Informatics"/>
        </authorList>
    </citation>
    <scope>NUCLEOTIDE SEQUENCE [LARGE SCALE GENOMIC DNA]</scope>
    <source>
        <strain evidence="10 12">2789STDY5834889</strain>
    </source>
</reference>
<sequence>MEADKTQKLLKEKLKEKGLKVTHQRLLVLSVLEENSGSHMTAEDIYDLVSEDYPEIGLATVYRTLQLLWDMQLVDRINFGDGCVRYEIGHLLNGETKHNHHHLICKRCNKVMPFDDDLLESLEDHIEKATGFHVLDHELKFYGLCKDCMKKQR</sequence>
<feature type="binding site" evidence="8">
    <location>
        <position position="108"/>
    </location>
    <ligand>
        <name>Zn(2+)</name>
        <dbReference type="ChEBI" id="CHEBI:29105"/>
    </ligand>
</feature>
<proteinExistence type="inferred from homology"/>
<evidence type="ECO:0000256" key="3">
    <source>
        <dbReference type="ARBA" id="ARBA00022723"/>
    </source>
</evidence>
<comment type="similarity">
    <text evidence="1">Belongs to the Fur family.</text>
</comment>
<dbReference type="PANTHER" id="PTHR33202:SF7">
    <property type="entry name" value="FERRIC UPTAKE REGULATION PROTEIN"/>
    <property type="match status" value="1"/>
</dbReference>
<dbReference type="EMBL" id="CABHNA010000041">
    <property type="protein sequence ID" value="VUX03455.1"/>
    <property type="molecule type" value="Genomic_DNA"/>
</dbReference>
<feature type="binding site" evidence="8">
    <location>
        <position position="145"/>
    </location>
    <ligand>
        <name>Zn(2+)</name>
        <dbReference type="ChEBI" id="CHEBI:29105"/>
    </ligand>
</feature>
<dbReference type="GO" id="GO:0000976">
    <property type="term" value="F:transcription cis-regulatory region binding"/>
    <property type="evidence" value="ECO:0007669"/>
    <property type="project" value="TreeGrafter"/>
</dbReference>
<dbReference type="InterPro" id="IPR036388">
    <property type="entry name" value="WH-like_DNA-bd_sf"/>
</dbReference>
<evidence type="ECO:0000313" key="13">
    <source>
        <dbReference type="Proteomes" id="UP000363661"/>
    </source>
</evidence>
<dbReference type="Gene3D" id="3.30.1490.190">
    <property type="match status" value="1"/>
</dbReference>
<feature type="binding site" evidence="8">
    <location>
        <position position="148"/>
    </location>
    <ligand>
        <name>Zn(2+)</name>
        <dbReference type="ChEBI" id="CHEBI:29105"/>
    </ligand>
</feature>
<keyword evidence="3 8" id="KW-0479">Metal-binding</keyword>
<organism evidence="10 12">
    <name type="scientific">[Ruminococcus] torques</name>
    <dbReference type="NCBI Taxonomy" id="33039"/>
    <lineage>
        <taxon>Bacteria</taxon>
        <taxon>Bacillati</taxon>
        <taxon>Bacillota</taxon>
        <taxon>Clostridia</taxon>
        <taxon>Lachnospirales</taxon>
        <taxon>Lachnospiraceae</taxon>
        <taxon>Mediterraneibacter</taxon>
    </lineage>
</organism>
<keyword evidence="7" id="KW-0804">Transcription</keyword>
<dbReference type="GO" id="GO:1900376">
    <property type="term" value="P:regulation of secondary metabolite biosynthetic process"/>
    <property type="evidence" value="ECO:0007669"/>
    <property type="project" value="TreeGrafter"/>
</dbReference>
<dbReference type="InterPro" id="IPR002481">
    <property type="entry name" value="FUR"/>
</dbReference>